<feature type="active site" evidence="7">
    <location>
        <position position="38"/>
    </location>
</feature>
<dbReference type="GO" id="GO:0006465">
    <property type="term" value="P:signal peptide processing"/>
    <property type="evidence" value="ECO:0007669"/>
    <property type="project" value="InterPro"/>
</dbReference>
<dbReference type="EC" id="3.4.21.89" evidence="4 8"/>
<evidence type="ECO:0000256" key="2">
    <source>
        <dbReference type="ARBA" id="ARBA00004401"/>
    </source>
</evidence>
<dbReference type="PANTHER" id="PTHR43390">
    <property type="entry name" value="SIGNAL PEPTIDASE I"/>
    <property type="match status" value="1"/>
</dbReference>
<dbReference type="InterPro" id="IPR019533">
    <property type="entry name" value="Peptidase_S26"/>
</dbReference>
<proteinExistence type="inferred from homology"/>
<evidence type="ECO:0000256" key="3">
    <source>
        <dbReference type="ARBA" id="ARBA00009370"/>
    </source>
</evidence>
<dbReference type="GO" id="GO:0005886">
    <property type="term" value="C:plasma membrane"/>
    <property type="evidence" value="ECO:0007669"/>
    <property type="project" value="UniProtKB-SubCell"/>
</dbReference>
<dbReference type="PROSITE" id="PS00761">
    <property type="entry name" value="SPASE_I_3"/>
    <property type="match status" value="1"/>
</dbReference>
<sequence length="194" mass="22050">MKKVPWFVQLLLIMVVAFAGARLLMTQVLSNDTVSGDSMQPTLNDKNRLISIRHHSIKRNDIVVLNAPDVAGELYIKRVIGMPGDTVAVKNEKLYVNGKLTPQPYLKTSFMRNEITAWGKAYNKDTTGVQFTADFNIKTNKSTQSARVPKGEYFVMGDNRFVSHDGRAFGFIKRSSIQSVVVWRYWPLNQMKTY</sequence>
<reference evidence="11 12" key="1">
    <citation type="journal article" date="2015" name="Genome Announc.">
        <title>Expanding the biotechnology potential of lactobacilli through comparative genomics of 213 strains and associated genera.</title>
        <authorList>
            <person name="Sun Z."/>
            <person name="Harris H.M."/>
            <person name="McCann A."/>
            <person name="Guo C."/>
            <person name="Argimon S."/>
            <person name="Zhang W."/>
            <person name="Yang X."/>
            <person name="Jeffery I.B."/>
            <person name="Cooney J.C."/>
            <person name="Kagawa T.F."/>
            <person name="Liu W."/>
            <person name="Song Y."/>
            <person name="Salvetti E."/>
            <person name="Wrobel A."/>
            <person name="Rasinkangas P."/>
            <person name="Parkhill J."/>
            <person name="Rea M.C."/>
            <person name="O'Sullivan O."/>
            <person name="Ritari J."/>
            <person name="Douillard F.P."/>
            <person name="Paul Ross R."/>
            <person name="Yang R."/>
            <person name="Briner A.E."/>
            <person name="Felis G.E."/>
            <person name="de Vos W.M."/>
            <person name="Barrangou R."/>
            <person name="Klaenhammer T.R."/>
            <person name="Caufield P.W."/>
            <person name="Cui Y."/>
            <person name="Zhang H."/>
            <person name="O'Toole P.W."/>
        </authorList>
    </citation>
    <scope>NUCLEOTIDE SEQUENCE [LARGE SCALE GENOMIC DNA]</scope>
    <source>
        <strain evidence="11 12">DSM 13343</strain>
    </source>
</reference>
<dbReference type="EMBL" id="AZEU01000151">
    <property type="protein sequence ID" value="KRL44529.1"/>
    <property type="molecule type" value="Genomic_DNA"/>
</dbReference>
<dbReference type="GO" id="GO:0009003">
    <property type="term" value="F:signal peptidase activity"/>
    <property type="evidence" value="ECO:0007669"/>
    <property type="project" value="UniProtKB-EC"/>
</dbReference>
<evidence type="ECO:0000256" key="5">
    <source>
        <dbReference type="ARBA" id="ARBA00022670"/>
    </source>
</evidence>
<evidence type="ECO:0000256" key="1">
    <source>
        <dbReference type="ARBA" id="ARBA00000677"/>
    </source>
</evidence>
<keyword evidence="5 8" id="KW-0645">Protease</keyword>
<accession>A0A0R1QJ06</accession>
<feature type="domain" description="Peptidase S26" evidence="10">
    <location>
        <begin position="9"/>
        <end position="186"/>
    </location>
</feature>
<dbReference type="InterPro" id="IPR019758">
    <property type="entry name" value="Pept_S26A_signal_pept_1_CS"/>
</dbReference>
<dbReference type="AlphaFoldDB" id="A0A0R1QJ06"/>
<dbReference type="InterPro" id="IPR036286">
    <property type="entry name" value="LexA/Signal_pep-like_sf"/>
</dbReference>
<dbReference type="OrthoDB" id="9802919at2"/>
<evidence type="ECO:0000256" key="8">
    <source>
        <dbReference type="RuleBase" id="RU003993"/>
    </source>
</evidence>
<protein>
    <recommendedName>
        <fullName evidence="4 8">Signal peptidase I</fullName>
        <ecNumber evidence="4 8">3.4.21.89</ecNumber>
    </recommendedName>
</protein>
<dbReference type="SUPFAM" id="SSF51306">
    <property type="entry name" value="LexA/Signal peptidase"/>
    <property type="match status" value="1"/>
</dbReference>
<evidence type="ECO:0000256" key="9">
    <source>
        <dbReference type="RuleBase" id="RU362042"/>
    </source>
</evidence>
<dbReference type="PATRIC" id="fig|1423769.4.peg.1197"/>
<dbReference type="PROSITE" id="PS00760">
    <property type="entry name" value="SPASE_I_2"/>
    <property type="match status" value="1"/>
</dbReference>
<name>A0A0R1QJ06_9LACO</name>
<dbReference type="PANTHER" id="PTHR43390:SF1">
    <property type="entry name" value="CHLOROPLAST PROCESSING PEPTIDASE"/>
    <property type="match status" value="1"/>
</dbReference>
<dbReference type="Pfam" id="PF10502">
    <property type="entry name" value="Peptidase_S26"/>
    <property type="match status" value="1"/>
</dbReference>
<comment type="similarity">
    <text evidence="3 9">Belongs to the peptidase S26 family.</text>
</comment>
<dbReference type="GO" id="GO:0004252">
    <property type="term" value="F:serine-type endopeptidase activity"/>
    <property type="evidence" value="ECO:0007669"/>
    <property type="project" value="InterPro"/>
</dbReference>
<dbReference type="PRINTS" id="PR00727">
    <property type="entry name" value="LEADERPTASE"/>
</dbReference>
<gene>
    <name evidence="11" type="ORF">FD01_GL001107</name>
</gene>
<comment type="subcellular location">
    <subcellularLocation>
        <location evidence="2">Cell membrane</location>
        <topology evidence="2">Single-pass type II membrane protein</topology>
    </subcellularLocation>
    <subcellularLocation>
        <location evidence="9">Membrane</location>
        <topology evidence="9">Single-pass type II membrane protein</topology>
    </subcellularLocation>
</comment>
<organism evidence="11 12">
    <name type="scientific">Lacticaseibacillus manihotivorans DSM 13343 = JCM 12514</name>
    <dbReference type="NCBI Taxonomy" id="1423769"/>
    <lineage>
        <taxon>Bacteria</taxon>
        <taxon>Bacillati</taxon>
        <taxon>Bacillota</taxon>
        <taxon>Bacilli</taxon>
        <taxon>Lactobacillales</taxon>
        <taxon>Lactobacillaceae</taxon>
        <taxon>Lacticaseibacillus</taxon>
    </lineage>
</organism>
<dbReference type="Gene3D" id="2.10.109.10">
    <property type="entry name" value="Umud Fragment, subunit A"/>
    <property type="match status" value="1"/>
</dbReference>
<evidence type="ECO:0000313" key="11">
    <source>
        <dbReference type="EMBL" id="KRL44529.1"/>
    </source>
</evidence>
<dbReference type="PROSITE" id="PS00501">
    <property type="entry name" value="SPASE_I_1"/>
    <property type="match status" value="1"/>
</dbReference>
<dbReference type="CDD" id="cd06530">
    <property type="entry name" value="S26_SPase_I"/>
    <property type="match status" value="1"/>
</dbReference>
<evidence type="ECO:0000259" key="10">
    <source>
        <dbReference type="Pfam" id="PF10502"/>
    </source>
</evidence>
<dbReference type="Proteomes" id="UP000051790">
    <property type="component" value="Unassembled WGS sequence"/>
</dbReference>
<evidence type="ECO:0000256" key="4">
    <source>
        <dbReference type="ARBA" id="ARBA00013208"/>
    </source>
</evidence>
<dbReference type="InterPro" id="IPR019757">
    <property type="entry name" value="Pept_S26A_signal_pept_1_Lys-AS"/>
</dbReference>
<evidence type="ECO:0000313" key="12">
    <source>
        <dbReference type="Proteomes" id="UP000051790"/>
    </source>
</evidence>
<evidence type="ECO:0000256" key="7">
    <source>
        <dbReference type="PIRSR" id="PIRSR600223-1"/>
    </source>
</evidence>
<feature type="active site" evidence="7">
    <location>
        <position position="77"/>
    </location>
</feature>
<dbReference type="InterPro" id="IPR000223">
    <property type="entry name" value="Pept_S26A_signal_pept_1"/>
</dbReference>
<comment type="catalytic activity">
    <reaction evidence="1 8">
        <text>Cleavage of hydrophobic, N-terminal signal or leader sequences from secreted and periplasmic proteins.</text>
        <dbReference type="EC" id="3.4.21.89"/>
    </reaction>
</comment>
<keyword evidence="6 8" id="KW-0378">Hydrolase</keyword>
<dbReference type="RefSeq" id="WP_056963787.1">
    <property type="nucleotide sequence ID" value="NZ_AZEU01000151.1"/>
</dbReference>
<dbReference type="InterPro" id="IPR019756">
    <property type="entry name" value="Pept_S26A_signal_pept_1_Ser-AS"/>
</dbReference>
<evidence type="ECO:0000256" key="6">
    <source>
        <dbReference type="ARBA" id="ARBA00022801"/>
    </source>
</evidence>
<dbReference type="NCBIfam" id="TIGR02227">
    <property type="entry name" value="sigpep_I_bact"/>
    <property type="match status" value="1"/>
</dbReference>
<keyword evidence="12" id="KW-1185">Reference proteome</keyword>
<comment type="caution">
    <text evidence="11">The sequence shown here is derived from an EMBL/GenBank/DDBJ whole genome shotgun (WGS) entry which is preliminary data.</text>
</comment>